<dbReference type="InterPro" id="IPR018392">
    <property type="entry name" value="LysM"/>
</dbReference>
<dbReference type="EMBL" id="FUKP01000041">
    <property type="protein sequence ID" value="SJN26849.1"/>
    <property type="molecule type" value="Genomic_DNA"/>
</dbReference>
<dbReference type="InterPro" id="IPR003646">
    <property type="entry name" value="SH3-like_bac-type"/>
</dbReference>
<evidence type="ECO:0000259" key="7">
    <source>
        <dbReference type="PROSITE" id="PS51782"/>
    </source>
</evidence>
<evidence type="ECO:0000256" key="4">
    <source>
        <dbReference type="ARBA" id="ARBA00023316"/>
    </source>
</evidence>
<feature type="domain" description="SH3b" evidence="6">
    <location>
        <begin position="211"/>
        <end position="280"/>
    </location>
</feature>
<dbReference type="GO" id="GO:0009253">
    <property type="term" value="P:peptidoglycan catabolic process"/>
    <property type="evidence" value="ECO:0007669"/>
    <property type="project" value="InterPro"/>
</dbReference>
<dbReference type="SUPFAM" id="SSF54106">
    <property type="entry name" value="LysM domain"/>
    <property type="match status" value="1"/>
</dbReference>
<dbReference type="InterPro" id="IPR002502">
    <property type="entry name" value="Amidase_domain"/>
</dbReference>
<reference evidence="8 9" key="1">
    <citation type="submission" date="2017-02" db="EMBL/GenBank/DDBJ databases">
        <authorList>
            <person name="Peterson S.W."/>
        </authorList>
    </citation>
    <scope>NUCLEOTIDE SEQUENCE [LARGE SCALE GENOMIC DNA]</scope>
    <source>
        <strain evidence="8 9">2B3F</strain>
    </source>
</reference>
<keyword evidence="4" id="KW-0961">Cell wall biogenesis/degradation</keyword>
<dbReference type="Proteomes" id="UP000196230">
    <property type="component" value="Unassembled WGS sequence"/>
</dbReference>
<feature type="region of interest" description="Disordered" evidence="5">
    <location>
        <begin position="111"/>
        <end position="134"/>
    </location>
</feature>
<name>A0A1R4J4B1_9MICC</name>
<dbReference type="CDD" id="cd00118">
    <property type="entry name" value="LysM"/>
    <property type="match status" value="1"/>
</dbReference>
<evidence type="ECO:0000256" key="5">
    <source>
        <dbReference type="SAM" id="MobiDB-lite"/>
    </source>
</evidence>
<dbReference type="GO" id="GO:0009254">
    <property type="term" value="P:peptidoglycan turnover"/>
    <property type="evidence" value="ECO:0007669"/>
    <property type="project" value="TreeGrafter"/>
</dbReference>
<organism evidence="8 9">
    <name type="scientific">Micrococcus lylae</name>
    <dbReference type="NCBI Taxonomy" id="1273"/>
    <lineage>
        <taxon>Bacteria</taxon>
        <taxon>Bacillati</taxon>
        <taxon>Actinomycetota</taxon>
        <taxon>Actinomycetes</taxon>
        <taxon>Micrococcales</taxon>
        <taxon>Micrococcaceae</taxon>
        <taxon>Micrococcus</taxon>
    </lineage>
</organism>
<evidence type="ECO:0000259" key="6">
    <source>
        <dbReference type="PROSITE" id="PS51781"/>
    </source>
</evidence>
<proteinExistence type="predicted"/>
<gene>
    <name evidence="8" type="ORF">FM125_06410</name>
</gene>
<accession>A0A1R4J4B1</accession>
<dbReference type="AlphaFoldDB" id="A0A1R4J4B1"/>
<dbReference type="GO" id="GO:0008745">
    <property type="term" value="F:N-acetylmuramoyl-L-alanine amidase activity"/>
    <property type="evidence" value="ECO:0007669"/>
    <property type="project" value="UniProtKB-EC"/>
</dbReference>
<evidence type="ECO:0000256" key="1">
    <source>
        <dbReference type="ARBA" id="ARBA00001561"/>
    </source>
</evidence>
<dbReference type="PROSITE" id="PS51781">
    <property type="entry name" value="SH3B"/>
    <property type="match status" value="1"/>
</dbReference>
<dbReference type="SMART" id="SM00287">
    <property type="entry name" value="SH3b"/>
    <property type="match status" value="1"/>
</dbReference>
<dbReference type="PANTHER" id="PTHR30417">
    <property type="entry name" value="N-ACETYLMURAMOYL-L-ALANINE AMIDASE AMID"/>
    <property type="match status" value="1"/>
</dbReference>
<evidence type="ECO:0000313" key="9">
    <source>
        <dbReference type="Proteomes" id="UP000196230"/>
    </source>
</evidence>
<dbReference type="Pfam" id="PF01476">
    <property type="entry name" value="LysM"/>
    <property type="match status" value="1"/>
</dbReference>
<dbReference type="Pfam" id="PF08239">
    <property type="entry name" value="SH3_3"/>
    <property type="match status" value="1"/>
</dbReference>
<dbReference type="PROSITE" id="PS51782">
    <property type="entry name" value="LYSM"/>
    <property type="match status" value="1"/>
</dbReference>
<dbReference type="InterPro" id="IPR051206">
    <property type="entry name" value="NAMLAA_amidase_2"/>
</dbReference>
<protein>
    <recommendedName>
        <fullName evidence="2">N-acetylmuramoyl-L-alanine amidase</fullName>
        <ecNumber evidence="2">3.5.1.28</ecNumber>
    </recommendedName>
</protein>
<dbReference type="Gene3D" id="2.30.30.40">
    <property type="entry name" value="SH3 Domains"/>
    <property type="match status" value="1"/>
</dbReference>
<dbReference type="CDD" id="cd06583">
    <property type="entry name" value="PGRP"/>
    <property type="match status" value="1"/>
</dbReference>
<dbReference type="Pfam" id="PF01510">
    <property type="entry name" value="Amidase_2"/>
    <property type="match status" value="1"/>
</dbReference>
<keyword evidence="3" id="KW-0378">Hydrolase</keyword>
<dbReference type="SMART" id="SM00257">
    <property type="entry name" value="LysM"/>
    <property type="match status" value="1"/>
</dbReference>
<dbReference type="InterPro" id="IPR036505">
    <property type="entry name" value="Amidase/PGRP_sf"/>
</dbReference>
<dbReference type="InterPro" id="IPR036779">
    <property type="entry name" value="LysM_dom_sf"/>
</dbReference>
<dbReference type="PANTHER" id="PTHR30417:SF1">
    <property type="entry name" value="N-ACETYLMURAMOYL-L-ALANINE AMIDASE AMID"/>
    <property type="match status" value="1"/>
</dbReference>
<evidence type="ECO:0000256" key="2">
    <source>
        <dbReference type="ARBA" id="ARBA00011901"/>
    </source>
</evidence>
<dbReference type="GO" id="GO:0071555">
    <property type="term" value="P:cell wall organization"/>
    <property type="evidence" value="ECO:0007669"/>
    <property type="project" value="UniProtKB-KW"/>
</dbReference>
<evidence type="ECO:0000256" key="3">
    <source>
        <dbReference type="ARBA" id="ARBA00022801"/>
    </source>
</evidence>
<evidence type="ECO:0000313" key="8">
    <source>
        <dbReference type="EMBL" id="SJN26849.1"/>
    </source>
</evidence>
<feature type="domain" description="LysM" evidence="7">
    <location>
        <begin position="164"/>
        <end position="208"/>
    </location>
</feature>
<sequence>MSHPSARASCHFYVARDGSIEQYVDTDYMAWTSGEGNYNSIGIETQGKSDGPWTDAQCKALARIIAWAHKTHGVPLRLMASSKSSEHGIGWHRLGVDGRWFPTLPSMLAGRTQRGGGEKWSSATGKSCPGDDRIPQIPGILDAAKTLTAPAPKPARQASTGGTGKYTVKDGDSWWSISRKLGVSMEALIAANDATPTTTLYTGQRLNTGRARRYRITRANVLNVRTGPGLRFPVLGSAPKGTIITATGKTSDGWVEGATPYMASKGQAGWWSGHELTEEK</sequence>
<dbReference type="SUPFAM" id="SSF55846">
    <property type="entry name" value="N-acetylmuramoyl-L-alanine amidase-like"/>
    <property type="match status" value="1"/>
</dbReference>
<comment type="catalytic activity">
    <reaction evidence="1">
        <text>Hydrolyzes the link between N-acetylmuramoyl residues and L-amino acid residues in certain cell-wall glycopeptides.</text>
        <dbReference type="EC" id="3.5.1.28"/>
    </reaction>
</comment>
<dbReference type="Gene3D" id="3.40.80.10">
    <property type="entry name" value="Peptidoglycan recognition protein-like"/>
    <property type="match status" value="1"/>
</dbReference>
<dbReference type="EC" id="3.5.1.28" evidence="2"/>
<dbReference type="Gene3D" id="3.10.350.10">
    <property type="entry name" value="LysM domain"/>
    <property type="match status" value="1"/>
</dbReference>